<evidence type="ECO:0000256" key="3">
    <source>
        <dbReference type="ARBA" id="ARBA00009347"/>
    </source>
</evidence>
<dbReference type="PANTHER" id="PTHR43831">
    <property type="entry name" value="ISOBUTYRYL-COA DEHYDROGENASE"/>
    <property type="match status" value="1"/>
</dbReference>
<proteinExistence type="inferred from homology"/>
<evidence type="ECO:0000259" key="12">
    <source>
        <dbReference type="Pfam" id="PF02771"/>
    </source>
</evidence>
<evidence type="ECO:0000256" key="6">
    <source>
        <dbReference type="ARBA" id="ARBA00022827"/>
    </source>
</evidence>
<organism evidence="13 14">
    <name type="scientific">Agrococcus baldri</name>
    <dbReference type="NCBI Taxonomy" id="153730"/>
    <lineage>
        <taxon>Bacteria</taxon>
        <taxon>Bacillati</taxon>
        <taxon>Actinomycetota</taxon>
        <taxon>Actinomycetes</taxon>
        <taxon>Micrococcales</taxon>
        <taxon>Microbacteriaceae</taxon>
        <taxon>Agrococcus</taxon>
    </lineage>
</organism>
<comment type="caution">
    <text evidence="13">The sequence shown here is derived from an EMBL/GenBank/DDBJ whole genome shotgun (WGS) entry which is preliminary data.</text>
</comment>
<dbReference type="Proteomes" id="UP000321749">
    <property type="component" value="Unassembled WGS sequence"/>
</dbReference>
<feature type="region of interest" description="Disordered" evidence="9">
    <location>
        <begin position="1"/>
        <end position="34"/>
    </location>
</feature>
<dbReference type="InterPro" id="IPR036250">
    <property type="entry name" value="AcylCo_DH-like_C"/>
</dbReference>
<dbReference type="PIRSF" id="PIRSF016578">
    <property type="entry name" value="HsaA"/>
    <property type="match status" value="1"/>
</dbReference>
<dbReference type="GO" id="GO:0050660">
    <property type="term" value="F:flavin adenine dinucleotide binding"/>
    <property type="evidence" value="ECO:0007669"/>
    <property type="project" value="InterPro"/>
</dbReference>
<dbReference type="AlphaFoldDB" id="A0AA87RG61"/>
<dbReference type="Pfam" id="PF00441">
    <property type="entry name" value="Acyl-CoA_dh_1"/>
    <property type="match status" value="1"/>
</dbReference>
<dbReference type="Gene3D" id="2.40.110.10">
    <property type="entry name" value="Butyryl-CoA Dehydrogenase, subunit A, domain 2"/>
    <property type="match status" value="1"/>
</dbReference>
<dbReference type="SUPFAM" id="SSF56645">
    <property type="entry name" value="Acyl-CoA dehydrogenase NM domain-like"/>
    <property type="match status" value="1"/>
</dbReference>
<dbReference type="InterPro" id="IPR013786">
    <property type="entry name" value="AcylCoA_DH/ox_N"/>
</dbReference>
<evidence type="ECO:0000313" key="14">
    <source>
        <dbReference type="Proteomes" id="UP000321749"/>
    </source>
</evidence>
<dbReference type="Gene3D" id="1.10.540.10">
    <property type="entry name" value="Acyl-CoA dehydrogenase/oxidase, N-terminal domain"/>
    <property type="match status" value="1"/>
</dbReference>
<dbReference type="Pfam" id="PF02770">
    <property type="entry name" value="Acyl-CoA_dh_M"/>
    <property type="match status" value="1"/>
</dbReference>
<evidence type="ECO:0000256" key="1">
    <source>
        <dbReference type="ARBA" id="ARBA00001974"/>
    </source>
</evidence>
<keyword evidence="7 8" id="KW-0560">Oxidoreductase</keyword>
<evidence type="ECO:0000256" key="9">
    <source>
        <dbReference type="SAM" id="MobiDB-lite"/>
    </source>
</evidence>
<keyword evidence="6 8" id="KW-0274">FAD</keyword>
<evidence type="ECO:0000256" key="4">
    <source>
        <dbReference type="ARBA" id="ARBA00022456"/>
    </source>
</evidence>
<dbReference type="InterPro" id="IPR006089">
    <property type="entry name" value="Acyl-CoA_DH_CS"/>
</dbReference>
<dbReference type="PROSITE" id="PS00072">
    <property type="entry name" value="ACYL_COA_DH_1"/>
    <property type="match status" value="1"/>
</dbReference>
<dbReference type="InterPro" id="IPR052547">
    <property type="entry name" value="Mito_Isobutyryl-CoADH"/>
</dbReference>
<evidence type="ECO:0000256" key="2">
    <source>
        <dbReference type="ARBA" id="ARBA00005109"/>
    </source>
</evidence>
<evidence type="ECO:0000259" key="11">
    <source>
        <dbReference type="Pfam" id="PF02770"/>
    </source>
</evidence>
<feature type="domain" description="Acyl-CoA oxidase/dehydrogenase middle" evidence="11">
    <location>
        <begin position="149"/>
        <end position="252"/>
    </location>
</feature>
<sequence length="417" mass="44155">MTMTMPSRTEMNRAEAGQAEVGATEPRQDATSAEERAALVEAVRDFADARLAPFAGRRDADHEFPVETLREAGQLGLGAICVREDVGGSGLSRLDAVAIYEQLARGDIAVATYISIHNMVVGMIDAEGTDEQRRRWLPGLATMDELASYCLTEPGAGSDAAAVATTAVRDGDDYVLSGTKQFISGAGTSAVYVVMARTGLTEDGGVDPDKQGSRGMTAFIVPAGAAGLSFGAEEQKMGWHAQPTRAVVLDGVRVPAADRLGAEGEGFGIAMRGLNGGRLGIAAASIGGAQFALERTVAYVQERATFGQPLATRQHVQFELADMETELQAARALLERAAAKLDARAPDAPVACAMAKRFATDAGFRVADQALQLHGGYGYLHEYGIERVVRDLRVHRILEGSNEMMRMIVGRAVLGGR</sequence>
<dbReference type="PROSITE" id="PS00073">
    <property type="entry name" value="ACYL_COA_DH_2"/>
    <property type="match status" value="1"/>
</dbReference>
<evidence type="ECO:0000259" key="10">
    <source>
        <dbReference type="Pfam" id="PF00441"/>
    </source>
</evidence>
<evidence type="ECO:0000256" key="7">
    <source>
        <dbReference type="ARBA" id="ARBA00023002"/>
    </source>
</evidence>
<dbReference type="InterPro" id="IPR009075">
    <property type="entry name" value="AcylCo_DH/oxidase_C"/>
</dbReference>
<comment type="pathway">
    <text evidence="2">Amino-acid degradation; L-valine degradation.</text>
</comment>
<reference evidence="13 14" key="1">
    <citation type="submission" date="2019-07" db="EMBL/GenBank/DDBJ databases">
        <title>Whole genome shotgun sequence of Agrococcus baldri NBRC 103055.</title>
        <authorList>
            <person name="Hosoyama A."/>
            <person name="Uohara A."/>
            <person name="Ohji S."/>
            <person name="Ichikawa N."/>
        </authorList>
    </citation>
    <scope>NUCLEOTIDE SEQUENCE [LARGE SCALE GENOMIC DNA]</scope>
    <source>
        <strain evidence="13 14">NBRC 103055</strain>
    </source>
</reference>
<dbReference type="Pfam" id="PF02771">
    <property type="entry name" value="Acyl-CoA_dh_N"/>
    <property type="match status" value="1"/>
</dbReference>
<gene>
    <name evidence="13" type="ORF">ABA31_03740</name>
</gene>
<dbReference type="GO" id="GO:0003995">
    <property type="term" value="F:acyl-CoA dehydrogenase activity"/>
    <property type="evidence" value="ECO:0007669"/>
    <property type="project" value="InterPro"/>
</dbReference>
<dbReference type="InterPro" id="IPR037069">
    <property type="entry name" value="AcylCoA_DH/ox_N_sf"/>
</dbReference>
<dbReference type="InterPro" id="IPR006091">
    <property type="entry name" value="Acyl-CoA_Oxase/DH_mid-dom"/>
</dbReference>
<evidence type="ECO:0000313" key="13">
    <source>
        <dbReference type="EMBL" id="GEK79023.1"/>
    </source>
</evidence>
<keyword evidence="14" id="KW-1185">Reference proteome</keyword>
<accession>A0AA87RG61</accession>
<dbReference type="InterPro" id="IPR046373">
    <property type="entry name" value="Acyl-CoA_Oxase/DH_mid-dom_sf"/>
</dbReference>
<protein>
    <submittedName>
        <fullName evidence="13">Acyl-CoA dehydrogenase</fullName>
    </submittedName>
</protein>
<comment type="similarity">
    <text evidence="3 8">Belongs to the acyl-CoA dehydrogenase family.</text>
</comment>
<keyword evidence="5 8" id="KW-0285">Flavoprotein</keyword>
<dbReference type="Gene3D" id="1.20.140.10">
    <property type="entry name" value="Butyryl-CoA Dehydrogenase, subunit A, domain 3"/>
    <property type="match status" value="1"/>
</dbReference>
<dbReference type="FunFam" id="1.20.140.10:FF:000001">
    <property type="entry name" value="Acyl-CoA dehydrogenase"/>
    <property type="match status" value="1"/>
</dbReference>
<dbReference type="SUPFAM" id="SSF47203">
    <property type="entry name" value="Acyl-CoA dehydrogenase C-terminal domain-like"/>
    <property type="match status" value="1"/>
</dbReference>
<keyword evidence="4" id="KW-0101">Branched-chain amino acid catabolism</keyword>
<dbReference type="InterPro" id="IPR009100">
    <property type="entry name" value="AcylCoA_DH/oxidase_NM_dom_sf"/>
</dbReference>
<dbReference type="FunFam" id="2.40.110.10:FF:000001">
    <property type="entry name" value="Acyl-CoA dehydrogenase, mitochondrial"/>
    <property type="match status" value="1"/>
</dbReference>
<evidence type="ECO:0000256" key="5">
    <source>
        <dbReference type="ARBA" id="ARBA00022630"/>
    </source>
</evidence>
<name>A0AA87RG61_9MICO</name>
<dbReference type="GO" id="GO:0009083">
    <property type="term" value="P:branched-chain amino acid catabolic process"/>
    <property type="evidence" value="ECO:0007669"/>
    <property type="project" value="UniProtKB-KW"/>
</dbReference>
<dbReference type="EMBL" id="BJUU01000002">
    <property type="protein sequence ID" value="GEK79023.1"/>
    <property type="molecule type" value="Genomic_DNA"/>
</dbReference>
<dbReference type="PANTHER" id="PTHR43831:SF1">
    <property type="entry name" value="ISOBUTYRYL-COA DEHYDROGENASE, MITOCHONDRIAL"/>
    <property type="match status" value="1"/>
</dbReference>
<feature type="domain" description="Acyl-CoA dehydrogenase/oxidase N-terminal" evidence="12">
    <location>
        <begin position="34"/>
        <end position="143"/>
    </location>
</feature>
<comment type="cofactor">
    <cofactor evidence="1 8">
        <name>FAD</name>
        <dbReference type="ChEBI" id="CHEBI:57692"/>
    </cofactor>
</comment>
<evidence type="ECO:0000256" key="8">
    <source>
        <dbReference type="RuleBase" id="RU362125"/>
    </source>
</evidence>
<feature type="domain" description="Acyl-CoA dehydrogenase/oxidase C-terminal" evidence="10">
    <location>
        <begin position="264"/>
        <end position="414"/>
    </location>
</feature>